<dbReference type="EMBL" id="BGPR01182140">
    <property type="protein sequence ID" value="GBM65909.1"/>
    <property type="molecule type" value="Genomic_DNA"/>
</dbReference>
<organism evidence="5 6">
    <name type="scientific">Araneus ventricosus</name>
    <name type="common">Orbweaver spider</name>
    <name type="synonym">Epeira ventricosa</name>
    <dbReference type="NCBI Taxonomy" id="182803"/>
    <lineage>
        <taxon>Eukaryota</taxon>
        <taxon>Metazoa</taxon>
        <taxon>Ecdysozoa</taxon>
        <taxon>Arthropoda</taxon>
        <taxon>Chelicerata</taxon>
        <taxon>Arachnida</taxon>
        <taxon>Araneae</taxon>
        <taxon>Araneomorphae</taxon>
        <taxon>Entelegynae</taxon>
        <taxon>Araneoidea</taxon>
        <taxon>Araneidae</taxon>
        <taxon>Araneus</taxon>
    </lineage>
</organism>
<dbReference type="EMBL" id="BGPR01182136">
    <property type="protein sequence ID" value="GBM65895.1"/>
    <property type="molecule type" value="Genomic_DNA"/>
</dbReference>
<dbReference type="EMBL" id="BGPR01182117">
    <property type="protein sequence ID" value="GBM65841.1"/>
    <property type="molecule type" value="Genomic_DNA"/>
</dbReference>
<keyword evidence="6" id="KW-1185">Reference proteome</keyword>
<dbReference type="AlphaFoldDB" id="A0A4Y2HL25"/>
<evidence type="ECO:0000313" key="6">
    <source>
        <dbReference type="Proteomes" id="UP000499080"/>
    </source>
</evidence>
<name>A0A4Y2HL25_ARAVE</name>
<reference evidence="5 6" key="1">
    <citation type="journal article" date="2019" name="Sci. Rep.">
        <title>Orb-weaving spider Araneus ventricosus genome elucidates the spidroin gene catalogue.</title>
        <authorList>
            <person name="Kono N."/>
            <person name="Nakamura H."/>
            <person name="Ohtoshi R."/>
            <person name="Moran D.A.P."/>
            <person name="Shinohara A."/>
            <person name="Yoshida Y."/>
            <person name="Fujiwara M."/>
            <person name="Mori M."/>
            <person name="Tomita M."/>
            <person name="Arakawa K."/>
        </authorList>
    </citation>
    <scope>NUCLEOTIDE SEQUENCE [LARGE SCALE GENOMIC DNA]</scope>
</reference>
<evidence type="ECO:0000256" key="1">
    <source>
        <dbReference type="SAM" id="MobiDB-lite"/>
    </source>
</evidence>
<evidence type="ECO:0000313" key="5">
    <source>
        <dbReference type="EMBL" id="GBM65909.1"/>
    </source>
</evidence>
<evidence type="ECO:0000313" key="2">
    <source>
        <dbReference type="EMBL" id="GBM65841.1"/>
    </source>
</evidence>
<feature type="region of interest" description="Disordered" evidence="1">
    <location>
        <begin position="1"/>
        <end position="26"/>
    </location>
</feature>
<comment type="caution">
    <text evidence="5">The sequence shown here is derived from an EMBL/GenBank/DDBJ whole genome shotgun (WGS) entry which is preliminary data.</text>
</comment>
<sequence length="141" mass="16481">MPTQNEKLPNLMELTRQRRDPSSGSEQLKVCRSRKVATLVEYSCPSERHTCSSFPWAFRFHMMQRVRDVFSEGLCISGFSGSYALIESVVSVLISLISDRVFIERSEIYCYFWNMGRYPEFIPFDPRVPLLLQCRQNGLRK</sequence>
<gene>
    <name evidence="2" type="ORF">AVEN_246062_1</name>
    <name evidence="3" type="ORF">AVEN_26059_1</name>
    <name evidence="4" type="ORF">AVEN_51265_1</name>
    <name evidence="5" type="ORF">AVEN_56435_1</name>
</gene>
<dbReference type="EMBL" id="BGPR01182125">
    <property type="protein sequence ID" value="GBM65866.1"/>
    <property type="molecule type" value="Genomic_DNA"/>
</dbReference>
<dbReference type="Proteomes" id="UP000499080">
    <property type="component" value="Unassembled WGS sequence"/>
</dbReference>
<evidence type="ECO:0000313" key="4">
    <source>
        <dbReference type="EMBL" id="GBM65895.1"/>
    </source>
</evidence>
<accession>A0A4Y2HL25</accession>
<protein>
    <submittedName>
        <fullName evidence="5">Uncharacterized protein</fullName>
    </submittedName>
</protein>
<evidence type="ECO:0000313" key="3">
    <source>
        <dbReference type="EMBL" id="GBM65866.1"/>
    </source>
</evidence>
<proteinExistence type="predicted"/>